<dbReference type="Proteomes" id="UP000324897">
    <property type="component" value="Unassembled WGS sequence"/>
</dbReference>
<dbReference type="Gramene" id="TVU22383">
    <property type="protein sequence ID" value="TVU22383"/>
    <property type="gene ID" value="EJB05_32074"/>
</dbReference>
<organism evidence="1 2">
    <name type="scientific">Eragrostis curvula</name>
    <name type="common">weeping love grass</name>
    <dbReference type="NCBI Taxonomy" id="38414"/>
    <lineage>
        <taxon>Eukaryota</taxon>
        <taxon>Viridiplantae</taxon>
        <taxon>Streptophyta</taxon>
        <taxon>Embryophyta</taxon>
        <taxon>Tracheophyta</taxon>
        <taxon>Spermatophyta</taxon>
        <taxon>Magnoliopsida</taxon>
        <taxon>Liliopsida</taxon>
        <taxon>Poales</taxon>
        <taxon>Poaceae</taxon>
        <taxon>PACMAD clade</taxon>
        <taxon>Chloridoideae</taxon>
        <taxon>Eragrostideae</taxon>
        <taxon>Eragrostidinae</taxon>
        <taxon>Eragrostis</taxon>
    </lineage>
</organism>
<dbReference type="EMBL" id="RWGY01000026">
    <property type="protein sequence ID" value="TVU22383.1"/>
    <property type="molecule type" value="Genomic_DNA"/>
</dbReference>
<gene>
    <name evidence="1" type="ORF">EJB05_32074</name>
</gene>
<reference evidence="1 2" key="1">
    <citation type="journal article" date="2019" name="Sci. Rep.">
        <title>A high-quality genome of Eragrostis curvula grass provides insights into Poaceae evolution and supports new strategies to enhance forage quality.</title>
        <authorList>
            <person name="Carballo J."/>
            <person name="Santos B.A.C.M."/>
            <person name="Zappacosta D."/>
            <person name="Garbus I."/>
            <person name="Selva J.P."/>
            <person name="Gallo C.A."/>
            <person name="Diaz A."/>
            <person name="Albertini E."/>
            <person name="Caccamo M."/>
            <person name="Echenique V."/>
        </authorList>
    </citation>
    <scope>NUCLEOTIDE SEQUENCE [LARGE SCALE GENOMIC DNA]</scope>
    <source>
        <strain evidence="2">cv. Victoria</strain>
        <tissue evidence="1">Leaf</tissue>
    </source>
</reference>
<proteinExistence type="predicted"/>
<feature type="non-terminal residue" evidence="1">
    <location>
        <position position="1"/>
    </location>
</feature>
<keyword evidence="2" id="KW-1185">Reference proteome</keyword>
<evidence type="ECO:0000313" key="2">
    <source>
        <dbReference type="Proteomes" id="UP000324897"/>
    </source>
</evidence>
<name>A0A5J9UF91_9POAL</name>
<evidence type="ECO:0000313" key="1">
    <source>
        <dbReference type="EMBL" id="TVU22383.1"/>
    </source>
</evidence>
<comment type="caution">
    <text evidence="1">The sequence shown here is derived from an EMBL/GenBank/DDBJ whole genome shotgun (WGS) entry which is preliminary data.</text>
</comment>
<accession>A0A5J9UF91</accession>
<protein>
    <submittedName>
        <fullName evidence="1">Uncharacterized protein</fullName>
    </submittedName>
</protein>
<sequence length="81" mass="9368">MFIFCICGPCIASPASTVHSPFPQHRLIRILQSASSFPVKVGHIPCKRIARDRRRRLITVDYRSYLQLLCLDIKEIQRSSR</sequence>
<dbReference type="AlphaFoldDB" id="A0A5J9UF91"/>